<protein>
    <submittedName>
        <fullName evidence="1">Uncharacterized protein</fullName>
    </submittedName>
</protein>
<organism evidence="1 2">
    <name type="scientific">Zobellia amurskyensis</name>
    <dbReference type="NCBI Taxonomy" id="248905"/>
    <lineage>
        <taxon>Bacteria</taxon>
        <taxon>Pseudomonadati</taxon>
        <taxon>Bacteroidota</taxon>
        <taxon>Flavobacteriia</taxon>
        <taxon>Flavobacteriales</taxon>
        <taxon>Flavobacteriaceae</taxon>
        <taxon>Zobellia</taxon>
    </lineage>
</organism>
<gene>
    <name evidence="1" type="ORF">D9O36_02815</name>
</gene>
<comment type="caution">
    <text evidence="1">The sequence shown here is derived from an EMBL/GenBank/DDBJ whole genome shotgun (WGS) entry which is preliminary data.</text>
</comment>
<dbReference type="EMBL" id="RCNR01000004">
    <property type="protein sequence ID" value="MUH34763.1"/>
    <property type="molecule type" value="Genomic_DNA"/>
</dbReference>
<dbReference type="Proteomes" id="UP000540519">
    <property type="component" value="Unassembled WGS sequence"/>
</dbReference>
<proteinExistence type="predicted"/>
<accession>A0A7X2ZQX6</accession>
<sequence length="65" mass="8155">MYKWYEFTYKWQILFKPFKVFLSKRMALINYLLINRTYRFTKNIHFASEMIEEVLIEPVNFFCLS</sequence>
<reference evidence="1 2" key="1">
    <citation type="journal article" date="2019" name="Mar. Drugs">
        <title>Comparative Genomics and CAZyme Genome Repertoires of Marine Zobellia amurskyensis KMM 3526(T) and Zobellia laminariae KMM 3676(T).</title>
        <authorList>
            <person name="Chernysheva N."/>
            <person name="Bystritskaya E."/>
            <person name="Stenkova A."/>
            <person name="Golovkin I."/>
            <person name="Nedashkovskaya O."/>
            <person name="Isaeva M."/>
        </authorList>
    </citation>
    <scope>NUCLEOTIDE SEQUENCE [LARGE SCALE GENOMIC DNA]</scope>
    <source>
        <strain evidence="1 2">KMM 3526</strain>
    </source>
</reference>
<evidence type="ECO:0000313" key="1">
    <source>
        <dbReference type="EMBL" id="MUH34763.1"/>
    </source>
</evidence>
<evidence type="ECO:0000313" key="2">
    <source>
        <dbReference type="Proteomes" id="UP000540519"/>
    </source>
</evidence>
<keyword evidence="2" id="KW-1185">Reference proteome</keyword>
<dbReference type="AlphaFoldDB" id="A0A7X2ZQX6"/>
<name>A0A7X2ZQX6_9FLAO</name>